<dbReference type="PROSITE" id="PS00086">
    <property type="entry name" value="CYTOCHROME_P450"/>
    <property type="match status" value="1"/>
</dbReference>
<evidence type="ECO:0000256" key="4">
    <source>
        <dbReference type="ARBA" id="ARBA00022723"/>
    </source>
</evidence>
<gene>
    <name evidence="10" type="ORF">N7468_005596</name>
</gene>
<organism evidence="10 11">
    <name type="scientific">Penicillium chermesinum</name>
    <dbReference type="NCBI Taxonomy" id="63820"/>
    <lineage>
        <taxon>Eukaryota</taxon>
        <taxon>Fungi</taxon>
        <taxon>Dikarya</taxon>
        <taxon>Ascomycota</taxon>
        <taxon>Pezizomycotina</taxon>
        <taxon>Eurotiomycetes</taxon>
        <taxon>Eurotiomycetidae</taxon>
        <taxon>Eurotiales</taxon>
        <taxon>Aspergillaceae</taxon>
        <taxon>Penicillium</taxon>
    </lineage>
</organism>
<comment type="caution">
    <text evidence="10">The sequence shown here is derived from an EMBL/GenBank/DDBJ whole genome shotgun (WGS) entry which is preliminary data.</text>
</comment>
<feature type="compositionally biased region" description="Polar residues" evidence="9">
    <location>
        <begin position="110"/>
        <end position="125"/>
    </location>
</feature>
<dbReference type="PANTHER" id="PTHR24305">
    <property type="entry name" value="CYTOCHROME P450"/>
    <property type="match status" value="1"/>
</dbReference>
<dbReference type="Gene3D" id="3.40.50.150">
    <property type="entry name" value="Vaccinia Virus protein VP39"/>
    <property type="match status" value="1"/>
</dbReference>
<dbReference type="InterPro" id="IPR002401">
    <property type="entry name" value="Cyt_P450_E_grp-I"/>
</dbReference>
<name>A0A9W9NZQ1_9EURO</name>
<dbReference type="InterPro" id="IPR036396">
    <property type="entry name" value="Cyt_P450_sf"/>
</dbReference>
<keyword evidence="3 8" id="KW-0349">Heme</keyword>
<feature type="compositionally biased region" description="Basic and acidic residues" evidence="9">
    <location>
        <begin position="20"/>
        <end position="33"/>
    </location>
</feature>
<dbReference type="PRINTS" id="PR00385">
    <property type="entry name" value="P450"/>
</dbReference>
<keyword evidence="7" id="KW-0503">Monooxygenase</keyword>
<comment type="similarity">
    <text evidence="2">Belongs to the cytochrome P450 family.</text>
</comment>
<dbReference type="InterPro" id="IPR050121">
    <property type="entry name" value="Cytochrome_P450_monoxygenase"/>
</dbReference>
<dbReference type="Pfam" id="PF13489">
    <property type="entry name" value="Methyltransf_23"/>
    <property type="match status" value="1"/>
</dbReference>
<feature type="region of interest" description="Disordered" evidence="9">
    <location>
        <begin position="1"/>
        <end position="33"/>
    </location>
</feature>
<comment type="cofactor">
    <cofactor evidence="1 8">
        <name>heme</name>
        <dbReference type="ChEBI" id="CHEBI:30413"/>
    </cofactor>
</comment>
<feature type="region of interest" description="Disordered" evidence="9">
    <location>
        <begin position="213"/>
        <end position="256"/>
    </location>
</feature>
<dbReference type="GO" id="GO:0020037">
    <property type="term" value="F:heme binding"/>
    <property type="evidence" value="ECO:0007669"/>
    <property type="project" value="InterPro"/>
</dbReference>
<keyword evidence="11" id="KW-1185">Reference proteome</keyword>
<feature type="binding site" description="axial binding residue" evidence="8">
    <location>
        <position position="1081"/>
    </location>
    <ligand>
        <name>heme</name>
        <dbReference type="ChEBI" id="CHEBI:30413"/>
    </ligand>
    <ligandPart>
        <name>Fe</name>
        <dbReference type="ChEBI" id="CHEBI:18248"/>
    </ligandPart>
</feature>
<dbReference type="Proteomes" id="UP001150941">
    <property type="component" value="Unassembled WGS sequence"/>
</dbReference>
<reference evidence="10" key="2">
    <citation type="journal article" date="2023" name="IMA Fungus">
        <title>Comparative genomic study of the Penicillium genus elucidates a diverse pangenome and 15 lateral gene transfer events.</title>
        <authorList>
            <person name="Petersen C."/>
            <person name="Sorensen T."/>
            <person name="Nielsen M.R."/>
            <person name="Sondergaard T.E."/>
            <person name="Sorensen J.L."/>
            <person name="Fitzpatrick D.A."/>
            <person name="Frisvad J.C."/>
            <person name="Nielsen K.L."/>
        </authorList>
    </citation>
    <scope>NUCLEOTIDE SEQUENCE</scope>
    <source>
        <strain evidence="10">IBT 19713</strain>
    </source>
</reference>
<dbReference type="Gene3D" id="1.10.630.10">
    <property type="entry name" value="Cytochrome P450"/>
    <property type="match status" value="1"/>
</dbReference>
<feature type="compositionally biased region" description="Polar residues" evidence="9">
    <location>
        <begin position="214"/>
        <end position="231"/>
    </location>
</feature>
<dbReference type="CDD" id="cd11058">
    <property type="entry name" value="CYP60B-like"/>
    <property type="match status" value="1"/>
</dbReference>
<keyword evidence="6 8" id="KW-0408">Iron</keyword>
<keyword evidence="4 8" id="KW-0479">Metal-binding</keyword>
<keyword evidence="5" id="KW-0560">Oxidoreductase</keyword>
<reference evidence="10" key="1">
    <citation type="submission" date="2022-11" db="EMBL/GenBank/DDBJ databases">
        <authorList>
            <person name="Petersen C."/>
        </authorList>
    </citation>
    <scope>NUCLEOTIDE SEQUENCE</scope>
    <source>
        <strain evidence="10">IBT 19713</strain>
    </source>
</reference>
<dbReference type="GO" id="GO:0005506">
    <property type="term" value="F:iron ion binding"/>
    <property type="evidence" value="ECO:0007669"/>
    <property type="project" value="InterPro"/>
</dbReference>
<evidence type="ECO:0000256" key="2">
    <source>
        <dbReference type="ARBA" id="ARBA00010617"/>
    </source>
</evidence>
<dbReference type="InterPro" id="IPR029063">
    <property type="entry name" value="SAM-dependent_MTases_sf"/>
</dbReference>
<feature type="region of interest" description="Disordered" evidence="9">
    <location>
        <begin position="89"/>
        <end position="125"/>
    </location>
</feature>
<evidence type="ECO:0000256" key="7">
    <source>
        <dbReference type="ARBA" id="ARBA00023033"/>
    </source>
</evidence>
<evidence type="ECO:0000256" key="5">
    <source>
        <dbReference type="ARBA" id="ARBA00023002"/>
    </source>
</evidence>
<evidence type="ECO:0000256" key="1">
    <source>
        <dbReference type="ARBA" id="ARBA00001971"/>
    </source>
</evidence>
<dbReference type="GO" id="GO:0043386">
    <property type="term" value="P:mycotoxin biosynthetic process"/>
    <property type="evidence" value="ECO:0007669"/>
    <property type="project" value="UniProtKB-ARBA"/>
</dbReference>
<dbReference type="GeneID" id="83202196"/>
<dbReference type="CDD" id="cd02440">
    <property type="entry name" value="AdoMet_MTases"/>
    <property type="match status" value="1"/>
</dbReference>
<dbReference type="OrthoDB" id="1470350at2759"/>
<evidence type="ECO:0000256" key="8">
    <source>
        <dbReference type="PIRSR" id="PIRSR602401-1"/>
    </source>
</evidence>
<dbReference type="InterPro" id="IPR001128">
    <property type="entry name" value="Cyt_P450"/>
</dbReference>
<dbReference type="GO" id="GO:0016705">
    <property type="term" value="F:oxidoreductase activity, acting on paired donors, with incorporation or reduction of molecular oxygen"/>
    <property type="evidence" value="ECO:0007669"/>
    <property type="project" value="InterPro"/>
</dbReference>
<dbReference type="PRINTS" id="PR00463">
    <property type="entry name" value="EP450I"/>
</dbReference>
<evidence type="ECO:0000313" key="11">
    <source>
        <dbReference type="Proteomes" id="UP001150941"/>
    </source>
</evidence>
<accession>A0A9W9NZQ1</accession>
<dbReference type="InterPro" id="IPR017972">
    <property type="entry name" value="Cyt_P450_CS"/>
</dbReference>
<evidence type="ECO:0000256" key="3">
    <source>
        <dbReference type="ARBA" id="ARBA00022617"/>
    </source>
</evidence>
<dbReference type="RefSeq" id="XP_058330633.1">
    <property type="nucleotide sequence ID" value="XM_058474893.1"/>
</dbReference>
<evidence type="ECO:0000313" key="10">
    <source>
        <dbReference type="EMBL" id="KAJ5232640.1"/>
    </source>
</evidence>
<dbReference type="PANTHER" id="PTHR24305:SF210">
    <property type="entry name" value="CYTOCHROME P450 MONOOXYGENASE ASQL-RELATED"/>
    <property type="match status" value="1"/>
</dbReference>
<protein>
    <submittedName>
        <fullName evidence="10">Cytochrome P450 E-class group I</fullName>
    </submittedName>
</protein>
<dbReference type="EMBL" id="JAPQKS010000004">
    <property type="protein sequence ID" value="KAJ5232640.1"/>
    <property type="molecule type" value="Genomic_DNA"/>
</dbReference>
<dbReference type="GO" id="GO:0004497">
    <property type="term" value="F:monooxygenase activity"/>
    <property type="evidence" value="ECO:0007669"/>
    <property type="project" value="UniProtKB-KW"/>
</dbReference>
<proteinExistence type="inferred from homology"/>
<dbReference type="AlphaFoldDB" id="A0A9W9NZQ1"/>
<sequence>MMFPTPMPSESRIRTSSPSEGERAGRHAMESTRVHETYCSQSGVMMDENFPTQKASYSPTPFSLQHFGAYKIESPVRAAECTTIPSSEICSSPASQSPVLGSHGSEVELASQSHASGRESQLGSSPQEMYEHLWVGSPPLTAIPEERAEDAANEPLLNPSSADVSKVSTVNYEASVPGDWSTPAAMIHPIPSDGPLSNPTTLPIPLPLQEAVGVTSTDPNASPLESFQNSPGAGDNDDSSSVVSVNEGASTFSDGDYYSDNSSYTASLLSDVKNYSYENGRRYHSYREGHYVLPNDDQEQDRQDLLHHVRNLVLSGALYRAPLGPDIQRALDIGTGTGIWAIDFADSHPSAEVTGTDLSPIQPSWVPPNLRFLVDDAESPWLFNAHRPFDFIHARDLGGAIADWPHLLQQAFTHLRGGGWIELQEFEVTLKSDDESLRRAPVLCEFLGRLHQASEEFHRPMNIAEGHRQRLIEAGFEEVRDEVFKVPSSSWPDDPIQKQIGRYNLCSLLMAVESYSLALFTRVLGWSNTQTQVFLAGVRRDLKNPRSPYLLQSSYCLRSEAELWSELGLRIRLPGGCFLTCLEPREPSWITLLLSSTSEALHGPKVVINMAIGMYKALAISSPQVLTMLFCTTYEVLFWIESAVALTLLWLLLDAIYQLYWSSLHQFPGPKLWAVSRVPLQLSVLRGYNHLDMTALHEKYGPVIRISPYELAFNTPGAFQDIYRARPGGCFLKDRTHYLPPANGTDHLVCAVDHSVHARQRKLLAHAFSDRALREQEGLVQGYVDTLVTKLHGEIEKTGSEASVDIKQWMNYTTFDITGDLMFGESFDCLKDSQLHPWIQLIFKSMKALSFAGVVHQFPLLRYLSNFLIPKEVTHKAKQHFDITAEKVDRRLEARVTRPDFISALLQNGVREGSKGPYTDGEKTLSRAEIHSNAFILIIAGSETSATLLSGCIYYLCTHLQVMHRLVSEIRRSFLKEEDINFRDVAALPYLAAVIEESLRMYPPFVTSLARVVPSGGSMIDGHFVPGNTIVSCHHYASYRSPTNFSSPNDFIPDRWLGQNARFTGDRKEVLQPFSLGPRNCLGKRLAYSEIRLILCKLFYHFDVTLSPESINWTQQKVHFLWDKPALMVRLRSRFAANEKQRA</sequence>
<dbReference type="Pfam" id="PF00067">
    <property type="entry name" value="p450"/>
    <property type="match status" value="1"/>
</dbReference>
<evidence type="ECO:0000256" key="9">
    <source>
        <dbReference type="SAM" id="MobiDB-lite"/>
    </source>
</evidence>
<evidence type="ECO:0000256" key="6">
    <source>
        <dbReference type="ARBA" id="ARBA00023004"/>
    </source>
</evidence>
<dbReference type="SUPFAM" id="SSF53335">
    <property type="entry name" value="S-adenosyl-L-methionine-dependent methyltransferases"/>
    <property type="match status" value="1"/>
</dbReference>
<dbReference type="SUPFAM" id="SSF48264">
    <property type="entry name" value="Cytochrome P450"/>
    <property type="match status" value="1"/>
</dbReference>
<dbReference type="FunFam" id="1.10.630.10:FF:000047">
    <property type="entry name" value="Cytochrome P450 monooxygenase"/>
    <property type="match status" value="1"/>
</dbReference>
<feature type="compositionally biased region" description="Polar residues" evidence="9">
    <location>
        <begin position="89"/>
        <end position="99"/>
    </location>
</feature>